<name>A0A9X6W9Q1_BACTU</name>
<keyword evidence="1" id="KW-0808">Transferase</keyword>
<dbReference type="Proteomes" id="UP000224003">
    <property type="component" value="Unassembled WGS sequence"/>
</dbReference>
<dbReference type="Gene3D" id="3.40.630.30">
    <property type="match status" value="1"/>
</dbReference>
<dbReference type="SUPFAM" id="SSF55729">
    <property type="entry name" value="Acyl-CoA N-acyltransferases (Nat)"/>
    <property type="match status" value="1"/>
</dbReference>
<sequence length="292" mass="33784">MTKYKRENRELTKLASYIATLNQIPEYHVGYCGIQKDEIKSTLENEFSDCSFEKSFTILYEDLEIVGALGFDVDSDTKTAEIWGPFIHKEEQWERLAAKLWKIGVSKLEGSVHTFNGFFNRKNKNVKKFMNDLVVDKQGKHVILKIHPSNFVYYPSLVIEPITSGFYESFIKLHDKVFPDTYYSGEAIINRINEENKLFVFKKEGLLLGYIYIEGSLEFKEGNIEYIAVHPSVRNKGIGLKLLNYGLYELFSFVKVEEISICVNADNEQAIRLYRSAGFSITDEMDFYSVKL</sequence>
<dbReference type="CDD" id="cd04301">
    <property type="entry name" value="NAT_SF"/>
    <property type="match status" value="1"/>
</dbReference>
<dbReference type="InterPro" id="IPR016181">
    <property type="entry name" value="Acyl_CoA_acyltransferase"/>
</dbReference>
<dbReference type="EMBL" id="NTYF01000047">
    <property type="protein sequence ID" value="PER53039.1"/>
    <property type="molecule type" value="Genomic_DNA"/>
</dbReference>
<evidence type="ECO:0000256" key="2">
    <source>
        <dbReference type="ARBA" id="ARBA00023315"/>
    </source>
</evidence>
<proteinExistence type="predicted"/>
<evidence type="ECO:0000313" key="6">
    <source>
        <dbReference type="Proteomes" id="UP000219897"/>
    </source>
</evidence>
<evidence type="ECO:0000256" key="1">
    <source>
        <dbReference type="ARBA" id="ARBA00022679"/>
    </source>
</evidence>
<dbReference type="GO" id="GO:0016747">
    <property type="term" value="F:acyltransferase activity, transferring groups other than amino-acyl groups"/>
    <property type="evidence" value="ECO:0007669"/>
    <property type="project" value="InterPro"/>
</dbReference>
<dbReference type="AlphaFoldDB" id="A0A9X6W9Q1"/>
<gene>
    <name evidence="4" type="ORF">CN495_14315</name>
    <name evidence="5" type="ORF">COJ15_25325</name>
</gene>
<keyword evidence="2" id="KW-0012">Acyltransferase</keyword>
<reference evidence="4 6" key="2">
    <citation type="submission" date="2017-09" db="EMBL/GenBank/DDBJ databases">
        <title>Large-scale bioinformatics analysis of Bacillus genomes uncovers conserved roles of natural products in bacterial physiology.</title>
        <authorList>
            <consortium name="Agbiome Team Llc"/>
            <person name="Bleich R.M."/>
            <person name="Kirk G.J."/>
            <person name="Santa Maria K.C."/>
            <person name="Allen S.E."/>
            <person name="Farag S."/>
            <person name="Shank E.A."/>
            <person name="Bowers A."/>
        </authorList>
    </citation>
    <scope>NUCLEOTIDE SEQUENCE [LARGE SCALE GENOMIC DNA]</scope>
    <source>
        <strain evidence="4 6">AFS005140</strain>
    </source>
</reference>
<evidence type="ECO:0000313" key="7">
    <source>
        <dbReference type="Proteomes" id="UP000224003"/>
    </source>
</evidence>
<dbReference type="RefSeq" id="WP_061667122.1">
    <property type="nucleotide sequence ID" value="NZ_JAIUXV010000006.1"/>
</dbReference>
<evidence type="ECO:0000259" key="3">
    <source>
        <dbReference type="PROSITE" id="PS51186"/>
    </source>
</evidence>
<organism evidence="4 6">
    <name type="scientific">Bacillus thuringiensis</name>
    <dbReference type="NCBI Taxonomy" id="1428"/>
    <lineage>
        <taxon>Bacteria</taxon>
        <taxon>Bacillati</taxon>
        <taxon>Bacillota</taxon>
        <taxon>Bacilli</taxon>
        <taxon>Bacillales</taxon>
        <taxon>Bacillaceae</taxon>
        <taxon>Bacillus</taxon>
        <taxon>Bacillus cereus group</taxon>
    </lineage>
</organism>
<comment type="caution">
    <text evidence="4">The sequence shown here is derived from an EMBL/GenBank/DDBJ whole genome shotgun (WGS) entry which is preliminary data.</text>
</comment>
<dbReference type="EMBL" id="NUVX01000050">
    <property type="protein sequence ID" value="PFJ35261.1"/>
    <property type="molecule type" value="Genomic_DNA"/>
</dbReference>
<evidence type="ECO:0000313" key="5">
    <source>
        <dbReference type="EMBL" id="PFJ35261.1"/>
    </source>
</evidence>
<dbReference type="InterPro" id="IPR050680">
    <property type="entry name" value="YpeA/RimI_acetyltransf"/>
</dbReference>
<accession>A0A9X6W9Q1</accession>
<protein>
    <submittedName>
        <fullName evidence="4">N-acetyltransferase</fullName>
    </submittedName>
</protein>
<dbReference type="Pfam" id="PF00583">
    <property type="entry name" value="Acetyltransf_1"/>
    <property type="match status" value="1"/>
</dbReference>
<dbReference type="PANTHER" id="PTHR43420">
    <property type="entry name" value="ACETYLTRANSFERASE"/>
    <property type="match status" value="1"/>
</dbReference>
<dbReference type="Proteomes" id="UP000219897">
    <property type="component" value="Unassembled WGS sequence"/>
</dbReference>
<feature type="domain" description="N-acetyltransferase" evidence="3">
    <location>
        <begin position="157"/>
        <end position="292"/>
    </location>
</feature>
<evidence type="ECO:0000313" key="4">
    <source>
        <dbReference type="EMBL" id="PER53039.1"/>
    </source>
</evidence>
<reference evidence="5 7" key="1">
    <citation type="submission" date="2017-09" db="EMBL/GenBank/DDBJ databases">
        <title>Large-scale bioinformatics analysis of Bacillus genomes uncovers conserved roles of natural products in bacterial physiology.</title>
        <authorList>
            <consortium name="Agbiome Team Llc"/>
            <person name="Bleich R.M."/>
            <person name="Grubbs K.J."/>
            <person name="Santa Maria K.C."/>
            <person name="Allen S.E."/>
            <person name="Farag S."/>
            <person name="Shank E.A."/>
            <person name="Bowers A."/>
        </authorList>
    </citation>
    <scope>NUCLEOTIDE SEQUENCE [LARGE SCALE GENOMIC DNA]</scope>
    <source>
        <strain evidence="5 7">AFS085496</strain>
    </source>
</reference>
<dbReference type="InterPro" id="IPR000182">
    <property type="entry name" value="GNAT_dom"/>
</dbReference>
<dbReference type="PROSITE" id="PS51186">
    <property type="entry name" value="GNAT"/>
    <property type="match status" value="1"/>
</dbReference>